<keyword evidence="4" id="KW-0675">Receptor</keyword>
<feature type="chain" id="PRO_5040908139" evidence="2">
    <location>
        <begin position="21"/>
        <end position="213"/>
    </location>
</feature>
<dbReference type="InterPro" id="IPR023997">
    <property type="entry name" value="TonB-dep_OMP_SusC/RagA_CS"/>
</dbReference>
<comment type="similarity">
    <text evidence="1">Belongs to the TonB-dependent receptor family.</text>
</comment>
<comment type="caution">
    <text evidence="4">The sequence shown here is derived from an EMBL/GenBank/DDBJ whole genome shotgun (WGS) entry which is preliminary data.</text>
</comment>
<organism evidence="4 5">
    <name type="scientific">Winogradskyella luteola</name>
    <dbReference type="NCBI Taxonomy" id="2828330"/>
    <lineage>
        <taxon>Bacteria</taxon>
        <taxon>Pseudomonadati</taxon>
        <taxon>Bacteroidota</taxon>
        <taxon>Flavobacteriia</taxon>
        <taxon>Flavobacteriales</taxon>
        <taxon>Flavobacteriaceae</taxon>
        <taxon>Winogradskyella</taxon>
    </lineage>
</organism>
<feature type="signal peptide" evidence="2">
    <location>
        <begin position="1"/>
        <end position="20"/>
    </location>
</feature>
<keyword evidence="1" id="KW-1134">Transmembrane beta strand</keyword>
<dbReference type="InterPro" id="IPR012910">
    <property type="entry name" value="Plug_dom"/>
</dbReference>
<dbReference type="Pfam" id="PF07715">
    <property type="entry name" value="Plug"/>
    <property type="match status" value="1"/>
</dbReference>
<dbReference type="PROSITE" id="PS52016">
    <property type="entry name" value="TONB_DEPENDENT_REC_3"/>
    <property type="match status" value="1"/>
</dbReference>
<keyword evidence="1" id="KW-0472">Membrane</keyword>
<keyword evidence="1" id="KW-0812">Transmembrane</keyword>
<keyword evidence="1" id="KW-0998">Cell outer membrane</keyword>
<evidence type="ECO:0000259" key="3">
    <source>
        <dbReference type="Pfam" id="PF07715"/>
    </source>
</evidence>
<evidence type="ECO:0000256" key="1">
    <source>
        <dbReference type="PROSITE-ProRule" id="PRU01360"/>
    </source>
</evidence>
<name>A0A9X1F9M3_9FLAO</name>
<dbReference type="RefSeq" id="WP_218546517.1">
    <property type="nucleotide sequence ID" value="NZ_JAGSPD010000008.1"/>
</dbReference>
<accession>A0A9X1F9M3</accession>
<dbReference type="AlphaFoldDB" id="A0A9X1F9M3"/>
<keyword evidence="1" id="KW-0813">Transport</keyword>
<gene>
    <name evidence="4" type="ORF">KCG49_11005</name>
</gene>
<sequence length="213" mass="23545">MKHLTILLICFLMVFSISNAQQKTKTVIAGTVKDSLGQPVNNAIIFLDDSKTRKTTNKKGEFKIKVKKLPETVSAFSEDKGFETVSYDSIVSIKFNTNSLKKGEYVTFLAKYSNKKKNSSKNQQVFTNIYDYLRAMAPMLRISGPPENQIRVRGYDSSFNSSNEPLFIVNGNPTRVIEDIIPASIKSVSVLKDSSAAAYGARGANGVIIITTK</sequence>
<protein>
    <submittedName>
        <fullName evidence="4">TonB-dependent receptor plug domain-containing protein</fullName>
    </submittedName>
</protein>
<keyword evidence="5" id="KW-1185">Reference proteome</keyword>
<dbReference type="GO" id="GO:0009279">
    <property type="term" value="C:cell outer membrane"/>
    <property type="evidence" value="ECO:0007669"/>
    <property type="project" value="UniProtKB-SubCell"/>
</dbReference>
<keyword evidence="2" id="KW-0732">Signal</keyword>
<reference evidence="4" key="1">
    <citation type="submission" date="2021-04" db="EMBL/GenBank/DDBJ databases">
        <authorList>
            <person name="Pira H."/>
            <person name="Risdian C."/>
            <person name="Wink J."/>
        </authorList>
    </citation>
    <scope>NUCLEOTIDE SEQUENCE</scope>
    <source>
        <strain evidence="4">WHY3</strain>
    </source>
</reference>
<evidence type="ECO:0000313" key="4">
    <source>
        <dbReference type="EMBL" id="MBV7269714.1"/>
    </source>
</evidence>
<feature type="domain" description="TonB-dependent receptor plug" evidence="3">
    <location>
        <begin position="122"/>
        <end position="207"/>
    </location>
</feature>
<evidence type="ECO:0000313" key="5">
    <source>
        <dbReference type="Proteomes" id="UP001138894"/>
    </source>
</evidence>
<dbReference type="NCBIfam" id="TIGR04057">
    <property type="entry name" value="SusC_RagA_signa"/>
    <property type="match status" value="1"/>
</dbReference>
<dbReference type="EMBL" id="JAGSPD010000008">
    <property type="protein sequence ID" value="MBV7269714.1"/>
    <property type="molecule type" value="Genomic_DNA"/>
</dbReference>
<evidence type="ECO:0000256" key="2">
    <source>
        <dbReference type="SAM" id="SignalP"/>
    </source>
</evidence>
<dbReference type="Proteomes" id="UP001138894">
    <property type="component" value="Unassembled WGS sequence"/>
</dbReference>
<dbReference type="InterPro" id="IPR039426">
    <property type="entry name" value="TonB-dep_rcpt-like"/>
</dbReference>
<proteinExistence type="inferred from homology"/>
<comment type="subcellular location">
    <subcellularLocation>
        <location evidence="1">Cell outer membrane</location>
        <topology evidence="1">Multi-pass membrane protein</topology>
    </subcellularLocation>
</comment>